<accession>A0A1I6HPP2</accession>
<gene>
    <name evidence="4" type="ORF">SAMN05661086_00152</name>
</gene>
<dbReference type="STRING" id="37658.SAMN05661086_00152"/>
<dbReference type="SUPFAM" id="SSF46785">
    <property type="entry name" value="Winged helix' DNA-binding domain"/>
    <property type="match status" value="1"/>
</dbReference>
<dbReference type="PANTHER" id="PTHR18964">
    <property type="entry name" value="ROK (REPRESSOR, ORF, KINASE) FAMILY"/>
    <property type="match status" value="1"/>
</dbReference>
<keyword evidence="3" id="KW-0119">Carbohydrate metabolism</keyword>
<dbReference type="InterPro" id="IPR043129">
    <property type="entry name" value="ATPase_NBD"/>
</dbReference>
<dbReference type="GO" id="GO:0016301">
    <property type="term" value="F:kinase activity"/>
    <property type="evidence" value="ECO:0007669"/>
    <property type="project" value="UniProtKB-KW"/>
</dbReference>
<keyword evidence="5" id="KW-1185">Reference proteome</keyword>
<dbReference type="PANTHER" id="PTHR18964:SF149">
    <property type="entry name" value="BIFUNCTIONAL UDP-N-ACETYLGLUCOSAMINE 2-EPIMERASE_N-ACETYLMANNOSAMINE KINASE"/>
    <property type="match status" value="1"/>
</dbReference>
<dbReference type="Proteomes" id="UP000199659">
    <property type="component" value="Unassembled WGS sequence"/>
</dbReference>
<evidence type="ECO:0000313" key="5">
    <source>
        <dbReference type="Proteomes" id="UP000199659"/>
    </source>
</evidence>
<dbReference type="AlphaFoldDB" id="A0A1I6HPP2"/>
<organism evidence="4 5">
    <name type="scientific">Anaeromicropila populeti</name>
    <dbReference type="NCBI Taxonomy" id="37658"/>
    <lineage>
        <taxon>Bacteria</taxon>
        <taxon>Bacillati</taxon>
        <taxon>Bacillota</taxon>
        <taxon>Clostridia</taxon>
        <taxon>Lachnospirales</taxon>
        <taxon>Lachnospiraceae</taxon>
        <taxon>Anaeromicropila</taxon>
    </lineage>
</organism>
<evidence type="ECO:0000256" key="1">
    <source>
        <dbReference type="ARBA" id="ARBA00002486"/>
    </source>
</evidence>
<evidence type="ECO:0000256" key="2">
    <source>
        <dbReference type="ARBA" id="ARBA00006479"/>
    </source>
</evidence>
<comment type="similarity">
    <text evidence="2">Belongs to the ROK (NagC/XylR) family.</text>
</comment>
<comment type="function">
    <text evidence="1">Transcriptional repressor of xylose-utilizing enzymes.</text>
</comment>
<dbReference type="SUPFAM" id="SSF53067">
    <property type="entry name" value="Actin-like ATPase domain"/>
    <property type="match status" value="1"/>
</dbReference>
<dbReference type="Pfam" id="PF00480">
    <property type="entry name" value="ROK"/>
    <property type="match status" value="1"/>
</dbReference>
<keyword evidence="3" id="KW-0859">Xylose metabolism</keyword>
<dbReference type="RefSeq" id="WP_177214477.1">
    <property type="nucleotide sequence ID" value="NZ_FOYZ01000001.1"/>
</dbReference>
<proteinExistence type="inferred from homology"/>
<dbReference type="InterPro" id="IPR036388">
    <property type="entry name" value="WH-like_DNA-bd_sf"/>
</dbReference>
<keyword evidence="4" id="KW-0808">Transferase</keyword>
<dbReference type="InterPro" id="IPR036390">
    <property type="entry name" value="WH_DNA-bd_sf"/>
</dbReference>
<sequence length="393" mass="43637">MITGNKELIRDINSTIVLETIINSEPISRANLSKKLGLTKATISSIVQDLINQNLILEIGSDETLYGRKPILLSFHKRAGVAISIDLGLTITSAVLTNLKGEVLQYMEMQTPAAPPAIVPQLINLVNSMVGKSPKTFYGLIGISIGIHGITTNNRVSFTQYYNLSNIHLAEELEQFFHVPVTLEKEANLSALGEHTYMYHYPNIANINVHNEISLGLVMNHQLYSGFSGYAGELGHIIVERNGRLCACGNRGCIGEYTSIRALMKDYAELTDKVNITINDLLIDYQNNEEPALVIVNQFIEYMTICVNNVVNIFNPDIIVINCIITNYFPEIIDEIESSLKSQMNFYQKIAPSYLAQNSILLGGVTVLVKNFLKINSLKFATTLSKPNKILKP</sequence>
<dbReference type="EMBL" id="FOYZ01000001">
    <property type="protein sequence ID" value="SFR56416.1"/>
    <property type="molecule type" value="Genomic_DNA"/>
</dbReference>
<dbReference type="Gene3D" id="3.30.420.40">
    <property type="match status" value="2"/>
</dbReference>
<dbReference type="GO" id="GO:0042732">
    <property type="term" value="P:D-xylose metabolic process"/>
    <property type="evidence" value="ECO:0007669"/>
    <property type="project" value="UniProtKB-KW"/>
</dbReference>
<dbReference type="InterPro" id="IPR000600">
    <property type="entry name" value="ROK"/>
</dbReference>
<dbReference type="Gene3D" id="1.10.10.10">
    <property type="entry name" value="Winged helix-like DNA-binding domain superfamily/Winged helix DNA-binding domain"/>
    <property type="match status" value="1"/>
</dbReference>
<keyword evidence="4" id="KW-0418">Kinase</keyword>
<evidence type="ECO:0000313" key="4">
    <source>
        <dbReference type="EMBL" id="SFR56416.1"/>
    </source>
</evidence>
<evidence type="ECO:0000256" key="3">
    <source>
        <dbReference type="ARBA" id="ARBA00022629"/>
    </source>
</evidence>
<reference evidence="4 5" key="1">
    <citation type="submission" date="2016-10" db="EMBL/GenBank/DDBJ databases">
        <authorList>
            <person name="de Groot N.N."/>
        </authorList>
    </citation>
    <scope>NUCLEOTIDE SEQUENCE [LARGE SCALE GENOMIC DNA]</scope>
    <source>
        <strain evidence="4 5">743A</strain>
    </source>
</reference>
<protein>
    <submittedName>
        <fullName evidence="4">Sugar kinase of the NBD/HSP70 family, may contain an N-terminal HTH domain</fullName>
    </submittedName>
</protein>
<name>A0A1I6HPP2_9FIRM</name>